<evidence type="ECO:0000313" key="3">
    <source>
        <dbReference type="Proteomes" id="UP000275394"/>
    </source>
</evidence>
<name>A0A3N2DJH9_9GAMM</name>
<gene>
    <name evidence="2" type="ORF">EDC56_2587</name>
</gene>
<evidence type="ECO:0000256" key="1">
    <source>
        <dbReference type="SAM" id="SignalP"/>
    </source>
</evidence>
<organism evidence="2 3">
    <name type="scientific">Sinobacterium caligoides</name>
    <dbReference type="NCBI Taxonomy" id="933926"/>
    <lineage>
        <taxon>Bacteria</taxon>
        <taxon>Pseudomonadati</taxon>
        <taxon>Pseudomonadota</taxon>
        <taxon>Gammaproteobacteria</taxon>
        <taxon>Cellvibrionales</taxon>
        <taxon>Spongiibacteraceae</taxon>
        <taxon>Sinobacterium</taxon>
    </lineage>
</organism>
<feature type="signal peptide" evidence="1">
    <location>
        <begin position="1"/>
        <end position="24"/>
    </location>
</feature>
<protein>
    <recommendedName>
        <fullName evidence="4">DUF1513 domain-containing protein</fullName>
    </recommendedName>
</protein>
<comment type="caution">
    <text evidence="2">The sequence shown here is derived from an EMBL/GenBank/DDBJ whole genome shotgun (WGS) entry which is preliminary data.</text>
</comment>
<accession>A0A3N2DJH9</accession>
<dbReference type="Pfam" id="PF07433">
    <property type="entry name" value="DUF1513"/>
    <property type="match status" value="1"/>
</dbReference>
<dbReference type="Proteomes" id="UP000275394">
    <property type="component" value="Unassembled WGS sequence"/>
</dbReference>
<feature type="chain" id="PRO_5018144094" description="DUF1513 domain-containing protein" evidence="1">
    <location>
        <begin position="25"/>
        <end position="378"/>
    </location>
</feature>
<evidence type="ECO:0008006" key="4">
    <source>
        <dbReference type="Google" id="ProtNLM"/>
    </source>
</evidence>
<dbReference type="InterPro" id="IPR008311">
    <property type="entry name" value="UCP028101"/>
</dbReference>
<proteinExistence type="predicted"/>
<dbReference type="InterPro" id="IPR015943">
    <property type="entry name" value="WD40/YVTN_repeat-like_dom_sf"/>
</dbReference>
<dbReference type="AlphaFoldDB" id="A0A3N2DJH9"/>
<dbReference type="SUPFAM" id="SSF69322">
    <property type="entry name" value="Tricorn protease domain 2"/>
    <property type="match status" value="1"/>
</dbReference>
<keyword evidence="3" id="KW-1185">Reference proteome</keyword>
<reference evidence="2 3" key="1">
    <citation type="submission" date="2018-11" db="EMBL/GenBank/DDBJ databases">
        <title>Genomic Encyclopedia of Type Strains, Phase IV (KMG-IV): sequencing the most valuable type-strain genomes for metagenomic binning, comparative biology and taxonomic classification.</title>
        <authorList>
            <person name="Goeker M."/>
        </authorList>
    </citation>
    <scope>NUCLEOTIDE SEQUENCE [LARGE SCALE GENOMIC DNA]</scope>
    <source>
        <strain evidence="2 3">DSM 100316</strain>
    </source>
</reference>
<dbReference type="RefSeq" id="WP_123712953.1">
    <property type="nucleotide sequence ID" value="NZ_RKHR01000005.1"/>
</dbReference>
<sequence length="378" mass="41736">MYRRSFIKAAGLGLGVGLAPSALALFPKGETDELILSAASDRGGHHFVTAIDAQGRVRFKIPTPSRAHGSLLLKKEGLAVFFSRRPGFEMLVVDTYTGKLHQQITASENRHYFGHGCQSHDGRYLYTTENAFNDDPLSGHGVIGIYDIADNFSRIGEFDCQGIGPHQIERLPHSNTLVIAMGGILTHPERRREKLNIATMRSSLCYLDGDSGEVLAQVEPPNPQLSLRHLRVSSDAKVIAGAQYQGDISEMLPLVFSHRFLPGQKQQELVPFQADELTWLGLKQYIASVAVDPSNRYAITTAPRGDCVDLWSINSGRQLNRFSIKDVAGAIWQPKQQGFLVSTGRGELVLLRINAEGSTTSHRLAINNQLRWDNHLFG</sequence>
<evidence type="ECO:0000313" key="2">
    <source>
        <dbReference type="EMBL" id="ROR99952.1"/>
    </source>
</evidence>
<dbReference type="Gene3D" id="2.130.10.10">
    <property type="entry name" value="YVTN repeat-like/Quinoprotein amine dehydrogenase"/>
    <property type="match status" value="1"/>
</dbReference>
<dbReference type="PIRSF" id="PIRSF028101">
    <property type="entry name" value="UCP028101"/>
    <property type="match status" value="1"/>
</dbReference>
<dbReference type="OrthoDB" id="5624218at2"/>
<keyword evidence="1" id="KW-0732">Signal</keyword>
<dbReference type="EMBL" id="RKHR01000005">
    <property type="protein sequence ID" value="ROR99952.1"/>
    <property type="molecule type" value="Genomic_DNA"/>
</dbReference>